<evidence type="ECO:0000256" key="5">
    <source>
        <dbReference type="ARBA" id="ARBA00020603"/>
    </source>
</evidence>
<dbReference type="OrthoDB" id="24893at2759"/>
<evidence type="ECO:0000256" key="6">
    <source>
        <dbReference type="ARBA" id="ARBA00022602"/>
    </source>
</evidence>
<dbReference type="Gene3D" id="1.50.10.20">
    <property type="match status" value="1"/>
</dbReference>
<keyword evidence="10" id="KW-0862">Zinc</keyword>
<keyword evidence="11" id="KW-0460">Magnesium</keyword>
<evidence type="ECO:0000256" key="10">
    <source>
        <dbReference type="ARBA" id="ARBA00022833"/>
    </source>
</evidence>
<dbReference type="GO" id="GO:0046872">
    <property type="term" value="F:metal ion binding"/>
    <property type="evidence" value="ECO:0007669"/>
    <property type="project" value="UniProtKB-KW"/>
</dbReference>
<evidence type="ECO:0000256" key="8">
    <source>
        <dbReference type="ARBA" id="ARBA00022723"/>
    </source>
</evidence>
<evidence type="ECO:0000256" key="11">
    <source>
        <dbReference type="ARBA" id="ARBA00022842"/>
    </source>
</evidence>
<comment type="cofactor">
    <cofactor evidence="1">
        <name>Mg(2+)</name>
        <dbReference type="ChEBI" id="CHEBI:18420"/>
    </cofactor>
</comment>
<accession>A0A9W8ALT8</accession>
<protein>
    <recommendedName>
        <fullName evidence="5">Geranylgeranyl transferase type-1 subunit beta</fullName>
        <ecNumber evidence="4">2.5.1.59</ecNumber>
    </recommendedName>
    <alternativeName>
        <fullName evidence="12">Geranylgeranyl transferase type I subunit beta</fullName>
    </alternativeName>
</protein>
<evidence type="ECO:0000313" key="14">
    <source>
        <dbReference type="EMBL" id="KAJ1960161.1"/>
    </source>
</evidence>
<evidence type="ECO:0000256" key="7">
    <source>
        <dbReference type="ARBA" id="ARBA00022679"/>
    </source>
</evidence>
<reference evidence="14" key="1">
    <citation type="submission" date="2022-07" db="EMBL/GenBank/DDBJ databases">
        <title>Phylogenomic reconstructions and comparative analyses of Kickxellomycotina fungi.</title>
        <authorList>
            <person name="Reynolds N.K."/>
            <person name="Stajich J.E."/>
            <person name="Barry K."/>
            <person name="Grigoriev I.V."/>
            <person name="Crous P."/>
            <person name="Smith M.E."/>
        </authorList>
    </citation>
    <scope>NUCLEOTIDE SEQUENCE</scope>
    <source>
        <strain evidence="14">RSA 1196</strain>
    </source>
</reference>
<dbReference type="PANTHER" id="PTHR11774:SF4">
    <property type="entry name" value="GERANYLGERANYL TRANSFERASE TYPE-1 SUBUNIT BETA"/>
    <property type="match status" value="1"/>
</dbReference>
<dbReference type="InterPro" id="IPR045089">
    <property type="entry name" value="PGGT1B-like"/>
</dbReference>
<keyword evidence="8" id="KW-0479">Metal-binding</keyword>
<dbReference type="SUPFAM" id="SSF48239">
    <property type="entry name" value="Terpenoid cyclases/Protein prenyltransferases"/>
    <property type="match status" value="1"/>
</dbReference>
<feature type="domain" description="Prenyltransferase alpha-alpha toroid" evidence="13">
    <location>
        <begin position="9"/>
        <end position="336"/>
    </location>
</feature>
<dbReference type="EC" id="2.5.1.59" evidence="4"/>
<evidence type="ECO:0000256" key="4">
    <source>
        <dbReference type="ARBA" id="ARBA00012700"/>
    </source>
</evidence>
<keyword evidence="15" id="KW-1185">Reference proteome</keyword>
<dbReference type="CDD" id="cd02895">
    <property type="entry name" value="GGTase-I"/>
    <property type="match status" value="1"/>
</dbReference>
<comment type="caution">
    <text evidence="14">The sequence shown here is derived from an EMBL/GenBank/DDBJ whole genome shotgun (WGS) entry which is preliminary data.</text>
</comment>
<dbReference type="GO" id="GO:0004662">
    <property type="term" value="F:CAAX-protein geranylgeranyltransferase activity"/>
    <property type="evidence" value="ECO:0007669"/>
    <property type="project" value="UniProtKB-EC"/>
</dbReference>
<comment type="cofactor">
    <cofactor evidence="2">
        <name>Zn(2+)</name>
        <dbReference type="ChEBI" id="CHEBI:29105"/>
    </cofactor>
</comment>
<evidence type="ECO:0000256" key="1">
    <source>
        <dbReference type="ARBA" id="ARBA00001946"/>
    </source>
</evidence>
<keyword evidence="9" id="KW-0677">Repeat</keyword>
<evidence type="ECO:0000259" key="13">
    <source>
        <dbReference type="Pfam" id="PF00432"/>
    </source>
</evidence>
<dbReference type="InterPro" id="IPR041960">
    <property type="entry name" value="GGTase_I_beta"/>
</dbReference>
<dbReference type="GO" id="GO:0005953">
    <property type="term" value="C:CAAX-protein geranylgeranyltransferase complex"/>
    <property type="evidence" value="ECO:0007669"/>
    <property type="project" value="InterPro"/>
</dbReference>
<gene>
    <name evidence="14" type="primary">PGGT1B</name>
    <name evidence="14" type="ORF">IWQ62_004334</name>
</gene>
<dbReference type="EMBL" id="JANBPY010001408">
    <property type="protein sequence ID" value="KAJ1960161.1"/>
    <property type="molecule type" value="Genomic_DNA"/>
</dbReference>
<dbReference type="PANTHER" id="PTHR11774">
    <property type="entry name" value="GERANYLGERANYL TRANSFERASE TYPE BETA SUBUNIT"/>
    <property type="match status" value="1"/>
</dbReference>
<name>A0A9W8ALT8_9FUNG</name>
<proteinExistence type="inferred from homology"/>
<dbReference type="Pfam" id="PF00432">
    <property type="entry name" value="Prenyltrans"/>
    <property type="match status" value="1"/>
</dbReference>
<dbReference type="AlphaFoldDB" id="A0A9W8ALT8"/>
<organism evidence="14 15">
    <name type="scientific">Dispira parvispora</name>
    <dbReference type="NCBI Taxonomy" id="1520584"/>
    <lineage>
        <taxon>Eukaryota</taxon>
        <taxon>Fungi</taxon>
        <taxon>Fungi incertae sedis</taxon>
        <taxon>Zoopagomycota</taxon>
        <taxon>Kickxellomycotina</taxon>
        <taxon>Dimargaritomycetes</taxon>
        <taxon>Dimargaritales</taxon>
        <taxon>Dimargaritaceae</taxon>
        <taxon>Dispira</taxon>
    </lineage>
</organism>
<comment type="similarity">
    <text evidence="3">Belongs to the protein prenyltransferase subunit beta family.</text>
</comment>
<evidence type="ECO:0000256" key="3">
    <source>
        <dbReference type="ARBA" id="ARBA00010497"/>
    </source>
</evidence>
<keyword evidence="7 14" id="KW-0808">Transferase</keyword>
<evidence type="ECO:0000256" key="12">
    <source>
        <dbReference type="ARBA" id="ARBA00031713"/>
    </source>
</evidence>
<dbReference type="InterPro" id="IPR008930">
    <property type="entry name" value="Terpenoid_cyclase/PrenylTrfase"/>
</dbReference>
<keyword evidence="6" id="KW-0637">Prenyltransferase</keyword>
<evidence type="ECO:0000313" key="15">
    <source>
        <dbReference type="Proteomes" id="UP001150925"/>
    </source>
</evidence>
<dbReference type="Proteomes" id="UP001150925">
    <property type="component" value="Unassembled WGS sequence"/>
</dbReference>
<evidence type="ECO:0000256" key="9">
    <source>
        <dbReference type="ARBA" id="ARBA00022737"/>
    </source>
</evidence>
<dbReference type="InterPro" id="IPR001330">
    <property type="entry name" value="Prenyltrans"/>
</dbReference>
<evidence type="ECO:0000256" key="2">
    <source>
        <dbReference type="ARBA" id="ARBA00001947"/>
    </source>
</evidence>
<sequence length="353" mass="38895">MALPTNDALLVAKHESYFKRCLSLLPGAFQREDTSRMTLGFFCLAGLDILGALNSAISEAERQEYIDWVYAQQITPEHTTMPGCCGFQGGPFTGPLPSSPQDRDQRGDTLITASLPSTYSALACLIILGDDLSRVNRPAIIASLKALQTKEGGFRSHPFTNEADLRILYCACVISHLLQDWSGVDQPGAVRYIQHCQGYDGGIGLGPGQESHGGTTYCGVASLKLMGCLDKGLVNKAATMRWCVHRQQQGFHGRINKDDDTCYSFWVGATLSMLDSYHLIDIHAQRHFLLSTQRFIGGFAKYPGEYPDPYHAYFGLTAFSMMNESGIQEIIPELNLTKTSYAKFFQRSMGDSS</sequence>